<dbReference type="OMA" id="RCACELC"/>
<feature type="compositionally biased region" description="Basic residues" evidence="12">
    <location>
        <begin position="214"/>
        <end position="224"/>
    </location>
</feature>
<dbReference type="FunFam" id="3.30.160.60:FF:001049">
    <property type="entry name" value="zinc finger protein 319"/>
    <property type="match status" value="1"/>
</dbReference>
<dbReference type="SUPFAM" id="SSF57716">
    <property type="entry name" value="Glucocorticoid receptor-like (DNA-binding domain)"/>
    <property type="match status" value="1"/>
</dbReference>
<feature type="binding site" evidence="11">
    <location>
        <position position="9"/>
    </location>
    <ligand>
        <name>Zn(2+)</name>
        <dbReference type="ChEBI" id="CHEBI:29105"/>
    </ligand>
</feature>
<feature type="domain" description="ZAD" evidence="14">
    <location>
        <begin position="4"/>
        <end position="79"/>
    </location>
</feature>
<dbReference type="Pfam" id="PF00096">
    <property type="entry name" value="zf-C2H2"/>
    <property type="match status" value="1"/>
</dbReference>
<feature type="domain" description="C2H2-type" evidence="13">
    <location>
        <begin position="286"/>
        <end position="313"/>
    </location>
</feature>
<dbReference type="InterPro" id="IPR013087">
    <property type="entry name" value="Znf_C2H2_type"/>
</dbReference>
<protein>
    <recommendedName>
        <fullName evidence="17">Transcription factor Ouib</fullName>
    </recommendedName>
</protein>
<evidence type="ECO:0000259" key="14">
    <source>
        <dbReference type="PROSITE" id="PS51915"/>
    </source>
</evidence>
<keyword evidence="6" id="KW-0805">Transcription regulation</keyword>
<keyword evidence="7" id="KW-0238">DNA-binding</keyword>
<evidence type="ECO:0000313" key="16">
    <source>
        <dbReference type="Proteomes" id="UP000037069"/>
    </source>
</evidence>
<reference evidence="15 16" key="1">
    <citation type="journal article" date="2015" name="Nat. Commun.">
        <title>Lucilia cuprina genome unlocks parasitic fly biology to underpin future interventions.</title>
        <authorList>
            <person name="Anstead C.A."/>
            <person name="Korhonen P.K."/>
            <person name="Young N.D."/>
            <person name="Hall R.S."/>
            <person name="Jex A.R."/>
            <person name="Murali S.C."/>
            <person name="Hughes D.S."/>
            <person name="Lee S.F."/>
            <person name="Perry T."/>
            <person name="Stroehlein A.J."/>
            <person name="Ansell B.R."/>
            <person name="Breugelmans B."/>
            <person name="Hofmann A."/>
            <person name="Qu J."/>
            <person name="Dugan S."/>
            <person name="Lee S.L."/>
            <person name="Chao H."/>
            <person name="Dinh H."/>
            <person name="Han Y."/>
            <person name="Doddapaneni H.V."/>
            <person name="Worley K.C."/>
            <person name="Muzny D.M."/>
            <person name="Ioannidis P."/>
            <person name="Waterhouse R.M."/>
            <person name="Zdobnov E.M."/>
            <person name="James P.J."/>
            <person name="Bagnall N.H."/>
            <person name="Kotze A.C."/>
            <person name="Gibbs R.A."/>
            <person name="Richards S."/>
            <person name="Batterham P."/>
            <person name="Gasser R.B."/>
        </authorList>
    </citation>
    <scope>NUCLEOTIDE SEQUENCE [LARGE SCALE GENOMIC DNA]</scope>
    <source>
        <strain evidence="15 16">LS</strain>
        <tissue evidence="15">Full body</tissue>
    </source>
</reference>
<evidence type="ECO:0008006" key="17">
    <source>
        <dbReference type="Google" id="ProtNLM"/>
    </source>
</evidence>
<dbReference type="PROSITE" id="PS51915">
    <property type="entry name" value="ZAD"/>
    <property type="match status" value="1"/>
</dbReference>
<keyword evidence="8" id="KW-0804">Transcription</keyword>
<dbReference type="Gene3D" id="3.40.1800.20">
    <property type="match status" value="1"/>
</dbReference>
<dbReference type="InterPro" id="IPR050457">
    <property type="entry name" value="ZnFinger_BTB_dom_contain"/>
</dbReference>
<evidence type="ECO:0000256" key="4">
    <source>
        <dbReference type="ARBA" id="ARBA00022771"/>
    </source>
</evidence>
<name>A0A0L0CIM1_LUCCU</name>
<dbReference type="Pfam" id="PF07776">
    <property type="entry name" value="zf-AD"/>
    <property type="match status" value="1"/>
</dbReference>
<feature type="binding site" evidence="11">
    <location>
        <position position="52"/>
    </location>
    <ligand>
        <name>Zn(2+)</name>
        <dbReference type="ChEBI" id="CHEBI:29105"/>
    </ligand>
</feature>
<dbReference type="FunFam" id="3.30.160.60:FF:001927">
    <property type="entry name" value="Zinc finger protein 1184"/>
    <property type="match status" value="1"/>
</dbReference>
<feature type="region of interest" description="Disordered" evidence="12">
    <location>
        <begin position="202"/>
        <end position="225"/>
    </location>
</feature>
<dbReference type="SMART" id="SM00355">
    <property type="entry name" value="ZnF_C2H2"/>
    <property type="match status" value="5"/>
</dbReference>
<evidence type="ECO:0000256" key="12">
    <source>
        <dbReference type="SAM" id="MobiDB-lite"/>
    </source>
</evidence>
<keyword evidence="16" id="KW-1185">Reference proteome</keyword>
<dbReference type="Gene3D" id="3.30.160.60">
    <property type="entry name" value="Classic Zinc Finger"/>
    <property type="match status" value="4"/>
</dbReference>
<evidence type="ECO:0000256" key="3">
    <source>
        <dbReference type="ARBA" id="ARBA00022737"/>
    </source>
</evidence>
<keyword evidence="9" id="KW-0539">Nucleus</keyword>
<feature type="domain" description="C2H2-type" evidence="13">
    <location>
        <begin position="314"/>
        <end position="341"/>
    </location>
</feature>
<dbReference type="GO" id="GO:0008270">
    <property type="term" value="F:zinc ion binding"/>
    <property type="evidence" value="ECO:0007669"/>
    <property type="project" value="UniProtKB-UniRule"/>
</dbReference>
<dbReference type="InterPro" id="IPR036236">
    <property type="entry name" value="Znf_C2H2_sf"/>
</dbReference>
<comment type="subcellular location">
    <subcellularLocation>
        <location evidence="1">Nucleus</location>
    </subcellularLocation>
</comment>
<dbReference type="Proteomes" id="UP000037069">
    <property type="component" value="Unassembled WGS sequence"/>
</dbReference>
<dbReference type="GO" id="GO:0000981">
    <property type="term" value="F:DNA-binding transcription factor activity, RNA polymerase II-specific"/>
    <property type="evidence" value="ECO:0007669"/>
    <property type="project" value="TreeGrafter"/>
</dbReference>
<evidence type="ECO:0000256" key="1">
    <source>
        <dbReference type="ARBA" id="ARBA00004123"/>
    </source>
</evidence>
<dbReference type="AlphaFoldDB" id="A0A0L0CIM1"/>
<comment type="caution">
    <text evidence="15">The sequence shown here is derived from an EMBL/GenBank/DDBJ whole genome shotgun (WGS) entry which is preliminary data.</text>
</comment>
<evidence type="ECO:0000256" key="10">
    <source>
        <dbReference type="PROSITE-ProRule" id="PRU00042"/>
    </source>
</evidence>
<keyword evidence="2 11" id="KW-0479">Metal-binding</keyword>
<evidence type="ECO:0000256" key="5">
    <source>
        <dbReference type="ARBA" id="ARBA00022833"/>
    </source>
</evidence>
<evidence type="ECO:0000256" key="2">
    <source>
        <dbReference type="ARBA" id="ARBA00022723"/>
    </source>
</evidence>
<feature type="domain" description="C2H2-type" evidence="13">
    <location>
        <begin position="342"/>
        <end position="369"/>
    </location>
</feature>
<dbReference type="PROSITE" id="PS00028">
    <property type="entry name" value="ZINC_FINGER_C2H2_1"/>
    <property type="match status" value="5"/>
</dbReference>
<feature type="binding site" evidence="11">
    <location>
        <position position="55"/>
    </location>
    <ligand>
        <name>Zn(2+)</name>
        <dbReference type="ChEBI" id="CHEBI:29105"/>
    </ligand>
</feature>
<dbReference type="PROSITE" id="PS50157">
    <property type="entry name" value="ZINC_FINGER_C2H2_2"/>
    <property type="match status" value="5"/>
</dbReference>
<dbReference type="Pfam" id="PF13894">
    <property type="entry name" value="zf-C2H2_4"/>
    <property type="match status" value="2"/>
</dbReference>
<organism evidence="15 16">
    <name type="scientific">Lucilia cuprina</name>
    <name type="common">Green bottle fly</name>
    <name type="synonym">Australian sheep blowfly</name>
    <dbReference type="NCBI Taxonomy" id="7375"/>
    <lineage>
        <taxon>Eukaryota</taxon>
        <taxon>Metazoa</taxon>
        <taxon>Ecdysozoa</taxon>
        <taxon>Arthropoda</taxon>
        <taxon>Hexapoda</taxon>
        <taxon>Insecta</taxon>
        <taxon>Pterygota</taxon>
        <taxon>Neoptera</taxon>
        <taxon>Endopterygota</taxon>
        <taxon>Diptera</taxon>
        <taxon>Brachycera</taxon>
        <taxon>Muscomorpha</taxon>
        <taxon>Oestroidea</taxon>
        <taxon>Calliphoridae</taxon>
        <taxon>Luciliinae</taxon>
        <taxon>Lucilia</taxon>
    </lineage>
</organism>
<evidence type="ECO:0000256" key="9">
    <source>
        <dbReference type="ARBA" id="ARBA00023242"/>
    </source>
</evidence>
<dbReference type="SUPFAM" id="SSF57667">
    <property type="entry name" value="beta-beta-alpha zinc fingers"/>
    <property type="match status" value="3"/>
</dbReference>
<accession>A0A0L0CIM1</accession>
<sequence length="428" mass="50250">MCEDQCRICAKTVQEKDATNLFDIQNKNLLLQLKDLTGVRLKNNLGFPKLMCCDCKKDLTSAYKFRDNFLRVQTSFKIKSSRGYRKPTSEILIEATEFIQVFPVKEERNIVIEKHEVISSADEEKEINIIESQDLNKRQILTFAKGSKDEINALELKPNEENTLEDTKIFIEEVISEKFDENFDTTKPVSDEEALYINDSDVDYSPETTECPVKKPKTNRKSKKAERLLAEGQKNKIKKEITKSRKKRNDAYEHPNIFICDQCGNHFTCRHHFKLHLRRHSGDKRCACELCPDKFFTSSELRRHMRRHTGERPFACKFCERRFTDYSTRIKHERTHTNERPFMCSQCGKSFTTSYILKNHMLTHTGERLFKCEVCNRSFTRRTHLVVHFRSIMHKQAVEKDKRPNSQEELTQSHCLIPQSTNVSTFLV</sequence>
<feature type="domain" description="C2H2-type" evidence="13">
    <location>
        <begin position="258"/>
        <end position="285"/>
    </location>
</feature>
<evidence type="ECO:0000256" key="11">
    <source>
        <dbReference type="PROSITE-ProRule" id="PRU01263"/>
    </source>
</evidence>
<evidence type="ECO:0000259" key="13">
    <source>
        <dbReference type="PROSITE" id="PS50157"/>
    </source>
</evidence>
<feature type="binding site" evidence="11">
    <location>
        <position position="6"/>
    </location>
    <ligand>
        <name>Zn(2+)</name>
        <dbReference type="ChEBI" id="CHEBI:29105"/>
    </ligand>
</feature>
<dbReference type="OrthoDB" id="6077919at2759"/>
<dbReference type="EMBL" id="JRES01000344">
    <property type="protein sequence ID" value="KNC32057.1"/>
    <property type="molecule type" value="Genomic_DNA"/>
</dbReference>
<keyword evidence="5 11" id="KW-0862">Zinc</keyword>
<proteinExistence type="predicted"/>
<evidence type="ECO:0000256" key="6">
    <source>
        <dbReference type="ARBA" id="ARBA00023015"/>
    </source>
</evidence>
<dbReference type="GO" id="GO:0005634">
    <property type="term" value="C:nucleus"/>
    <property type="evidence" value="ECO:0007669"/>
    <property type="project" value="UniProtKB-SubCell"/>
</dbReference>
<dbReference type="PANTHER" id="PTHR46105">
    <property type="entry name" value="AGAP004733-PA"/>
    <property type="match status" value="1"/>
</dbReference>
<evidence type="ECO:0000256" key="8">
    <source>
        <dbReference type="ARBA" id="ARBA00023163"/>
    </source>
</evidence>
<keyword evidence="4 10" id="KW-0863">Zinc-finger</keyword>
<feature type="domain" description="C2H2-type" evidence="13">
    <location>
        <begin position="370"/>
        <end position="399"/>
    </location>
</feature>
<evidence type="ECO:0000256" key="7">
    <source>
        <dbReference type="ARBA" id="ARBA00023125"/>
    </source>
</evidence>
<evidence type="ECO:0000313" key="15">
    <source>
        <dbReference type="EMBL" id="KNC32057.1"/>
    </source>
</evidence>
<dbReference type="SMART" id="SM00868">
    <property type="entry name" value="zf-AD"/>
    <property type="match status" value="1"/>
</dbReference>
<dbReference type="GO" id="GO:0000978">
    <property type="term" value="F:RNA polymerase II cis-regulatory region sequence-specific DNA binding"/>
    <property type="evidence" value="ECO:0007669"/>
    <property type="project" value="TreeGrafter"/>
</dbReference>
<dbReference type="InterPro" id="IPR012934">
    <property type="entry name" value="Znf_AD"/>
</dbReference>
<dbReference type="FunFam" id="3.30.160.60:FF:000110">
    <property type="entry name" value="Zinc finger protein-like"/>
    <property type="match status" value="1"/>
</dbReference>
<keyword evidence="3" id="KW-0677">Repeat</keyword>
<gene>
    <name evidence="15" type="ORF">FF38_04825</name>
</gene>
<dbReference type="PANTHER" id="PTHR46105:SF5">
    <property type="entry name" value="ZINC FINGER AND BTB DOMAIN-CONTAINING PROTEIN 44 ISOFORM X1"/>
    <property type="match status" value="1"/>
</dbReference>